<dbReference type="InterPro" id="IPR004107">
    <property type="entry name" value="Integrase_SAM-like_N"/>
</dbReference>
<dbReference type="SUPFAM" id="SSF56349">
    <property type="entry name" value="DNA breaking-rejoining enzymes"/>
    <property type="match status" value="1"/>
</dbReference>
<evidence type="ECO:0000313" key="4">
    <source>
        <dbReference type="EMBL" id="GIM74305.1"/>
    </source>
</evidence>
<dbReference type="InterPro" id="IPR010998">
    <property type="entry name" value="Integrase_recombinase_N"/>
</dbReference>
<dbReference type="Proteomes" id="UP000681340">
    <property type="component" value="Unassembled WGS sequence"/>
</dbReference>
<dbReference type="Gene3D" id="1.10.150.130">
    <property type="match status" value="1"/>
</dbReference>
<name>A0A919VSY3_9ACTN</name>
<dbReference type="EMBL" id="BOQL01000049">
    <property type="protein sequence ID" value="GIM74305.1"/>
    <property type="molecule type" value="Genomic_DNA"/>
</dbReference>
<feature type="domain" description="Core-binding (CB)" evidence="3">
    <location>
        <begin position="22"/>
        <end position="99"/>
    </location>
</feature>
<protein>
    <recommendedName>
        <fullName evidence="3">Core-binding (CB) domain-containing protein</fullName>
    </recommendedName>
</protein>
<keyword evidence="1 2" id="KW-0238">DNA-binding</keyword>
<evidence type="ECO:0000313" key="5">
    <source>
        <dbReference type="Proteomes" id="UP000681340"/>
    </source>
</evidence>
<sequence>MAKAVRTAPSAVADYVPDINEVTFASYRRALRSRNRSVQTINTYRKVIRELADFLDGADRLTATKSDMERFFEKRLAEVSATTVAIGFRSLRAFFGWCVEEEIIPSSPMVNMKEPTPDPG</sequence>
<organism evidence="4 5">
    <name type="scientific">Actinoplanes auranticolor</name>
    <dbReference type="NCBI Taxonomy" id="47988"/>
    <lineage>
        <taxon>Bacteria</taxon>
        <taxon>Bacillati</taxon>
        <taxon>Actinomycetota</taxon>
        <taxon>Actinomycetes</taxon>
        <taxon>Micromonosporales</taxon>
        <taxon>Micromonosporaceae</taxon>
        <taxon>Actinoplanes</taxon>
    </lineage>
</organism>
<dbReference type="Pfam" id="PF02899">
    <property type="entry name" value="Phage_int_SAM_1"/>
    <property type="match status" value="1"/>
</dbReference>
<dbReference type="GO" id="GO:0015074">
    <property type="term" value="P:DNA integration"/>
    <property type="evidence" value="ECO:0007669"/>
    <property type="project" value="InterPro"/>
</dbReference>
<proteinExistence type="predicted"/>
<evidence type="ECO:0000256" key="1">
    <source>
        <dbReference type="ARBA" id="ARBA00023125"/>
    </source>
</evidence>
<dbReference type="InterPro" id="IPR011010">
    <property type="entry name" value="DNA_brk_join_enz"/>
</dbReference>
<dbReference type="AlphaFoldDB" id="A0A919VSY3"/>
<evidence type="ECO:0000259" key="3">
    <source>
        <dbReference type="PROSITE" id="PS51900"/>
    </source>
</evidence>
<evidence type="ECO:0000256" key="2">
    <source>
        <dbReference type="PROSITE-ProRule" id="PRU01248"/>
    </source>
</evidence>
<comment type="caution">
    <text evidence="4">The sequence shown here is derived from an EMBL/GenBank/DDBJ whole genome shotgun (WGS) entry which is preliminary data.</text>
</comment>
<dbReference type="GO" id="GO:0003677">
    <property type="term" value="F:DNA binding"/>
    <property type="evidence" value="ECO:0007669"/>
    <property type="project" value="UniProtKB-UniRule"/>
</dbReference>
<accession>A0A919VSY3</accession>
<reference evidence="4" key="1">
    <citation type="submission" date="2021-03" db="EMBL/GenBank/DDBJ databases">
        <title>Whole genome shotgun sequence of Actinoplanes auranticolor NBRC 12245.</title>
        <authorList>
            <person name="Komaki H."/>
            <person name="Tamura T."/>
        </authorList>
    </citation>
    <scope>NUCLEOTIDE SEQUENCE</scope>
    <source>
        <strain evidence="4">NBRC 12245</strain>
    </source>
</reference>
<dbReference type="PROSITE" id="PS51900">
    <property type="entry name" value="CB"/>
    <property type="match status" value="1"/>
</dbReference>
<keyword evidence="5" id="KW-1185">Reference proteome</keyword>
<dbReference type="InterPro" id="IPR044068">
    <property type="entry name" value="CB"/>
</dbReference>
<gene>
    <name evidence="4" type="ORF">Aau02nite_60340</name>
</gene>